<name>A0A6J5LC64_9CAUD</name>
<gene>
    <name evidence="1" type="ORF">UFOVP120_25</name>
</gene>
<evidence type="ECO:0000313" key="1">
    <source>
        <dbReference type="EMBL" id="CAB4130707.1"/>
    </source>
</evidence>
<dbReference type="EMBL" id="LR796242">
    <property type="protein sequence ID" value="CAB4130707.1"/>
    <property type="molecule type" value="Genomic_DNA"/>
</dbReference>
<accession>A0A6J5LC64</accession>
<reference evidence="1" key="1">
    <citation type="submission" date="2020-04" db="EMBL/GenBank/DDBJ databases">
        <authorList>
            <person name="Chiriac C."/>
            <person name="Salcher M."/>
            <person name="Ghai R."/>
            <person name="Kavagutti S V."/>
        </authorList>
    </citation>
    <scope>NUCLEOTIDE SEQUENCE</scope>
</reference>
<sequence length="55" mass="6452">MDAFNVELYRLPAYFLSSVFALDDESWEIINDEISREIHDEIALEEENPDFGDDL</sequence>
<proteinExistence type="predicted"/>
<protein>
    <submittedName>
        <fullName evidence="1">Uncharacterized protein</fullName>
    </submittedName>
</protein>
<organism evidence="1">
    <name type="scientific">uncultured Caudovirales phage</name>
    <dbReference type="NCBI Taxonomy" id="2100421"/>
    <lineage>
        <taxon>Viruses</taxon>
        <taxon>Duplodnaviria</taxon>
        <taxon>Heunggongvirae</taxon>
        <taxon>Uroviricota</taxon>
        <taxon>Caudoviricetes</taxon>
        <taxon>Peduoviridae</taxon>
        <taxon>Maltschvirus</taxon>
        <taxon>Maltschvirus maltsch</taxon>
    </lineage>
</organism>